<dbReference type="PANTHER" id="PTHR33050:SF7">
    <property type="entry name" value="RIBONUCLEASE H"/>
    <property type="match status" value="1"/>
</dbReference>
<keyword evidence="3" id="KW-1185">Reference proteome</keyword>
<dbReference type="PANTHER" id="PTHR33050">
    <property type="entry name" value="REVERSE TRANSCRIPTASE DOMAIN-CONTAINING PROTEIN"/>
    <property type="match status" value="1"/>
</dbReference>
<dbReference type="STRING" id="33097.A0A150G818"/>
<accession>A0A150G818</accession>
<dbReference type="EMBL" id="LSYV01000049">
    <property type="protein sequence ID" value="KXZ45987.1"/>
    <property type="molecule type" value="Genomic_DNA"/>
</dbReference>
<feature type="domain" description="Reverse transcriptase" evidence="1">
    <location>
        <begin position="1"/>
        <end position="122"/>
    </location>
</feature>
<dbReference type="CDD" id="cd03714">
    <property type="entry name" value="RT_DIRS1"/>
    <property type="match status" value="1"/>
</dbReference>
<gene>
    <name evidence="2" type="ORF">GPECTOR_48g419</name>
</gene>
<dbReference type="InterPro" id="IPR052055">
    <property type="entry name" value="Hepadnavirus_pol/RT"/>
</dbReference>
<dbReference type="OrthoDB" id="534186at2759"/>
<reference evidence="3" key="1">
    <citation type="journal article" date="2016" name="Nat. Commun.">
        <title>The Gonium pectorale genome demonstrates co-option of cell cycle regulation during the evolution of multicellularity.</title>
        <authorList>
            <person name="Hanschen E.R."/>
            <person name="Marriage T.N."/>
            <person name="Ferris P.J."/>
            <person name="Hamaji T."/>
            <person name="Toyoda A."/>
            <person name="Fujiyama A."/>
            <person name="Neme R."/>
            <person name="Noguchi H."/>
            <person name="Minakuchi Y."/>
            <person name="Suzuki M."/>
            <person name="Kawai-Toyooka H."/>
            <person name="Smith D.R."/>
            <person name="Sparks H."/>
            <person name="Anderson J."/>
            <person name="Bakaric R."/>
            <person name="Luria V."/>
            <person name="Karger A."/>
            <person name="Kirschner M.W."/>
            <person name="Durand P.M."/>
            <person name="Michod R.E."/>
            <person name="Nozaki H."/>
            <person name="Olson B.J."/>
        </authorList>
    </citation>
    <scope>NUCLEOTIDE SEQUENCE [LARGE SCALE GENOMIC DNA]</scope>
    <source>
        <strain evidence="3">NIES-2863</strain>
    </source>
</reference>
<dbReference type="SUPFAM" id="SSF56672">
    <property type="entry name" value="DNA/RNA polymerases"/>
    <property type="match status" value="1"/>
</dbReference>
<evidence type="ECO:0000259" key="1">
    <source>
        <dbReference type="PROSITE" id="PS50878"/>
    </source>
</evidence>
<name>A0A150G818_GONPE</name>
<evidence type="ECO:0000313" key="3">
    <source>
        <dbReference type="Proteomes" id="UP000075714"/>
    </source>
</evidence>
<dbReference type="InterPro" id="IPR043128">
    <property type="entry name" value="Rev_trsase/Diguanyl_cyclase"/>
</dbReference>
<dbReference type="Gene3D" id="3.10.10.10">
    <property type="entry name" value="HIV Type 1 Reverse Transcriptase, subunit A, domain 1"/>
    <property type="match status" value="1"/>
</dbReference>
<proteinExistence type="predicted"/>
<dbReference type="AlphaFoldDB" id="A0A150G818"/>
<organism evidence="2 3">
    <name type="scientific">Gonium pectorale</name>
    <name type="common">Green alga</name>
    <dbReference type="NCBI Taxonomy" id="33097"/>
    <lineage>
        <taxon>Eukaryota</taxon>
        <taxon>Viridiplantae</taxon>
        <taxon>Chlorophyta</taxon>
        <taxon>core chlorophytes</taxon>
        <taxon>Chlorophyceae</taxon>
        <taxon>CS clade</taxon>
        <taxon>Chlamydomonadales</taxon>
        <taxon>Volvocaceae</taxon>
        <taxon>Gonium</taxon>
    </lineage>
</organism>
<comment type="caution">
    <text evidence="2">The sequence shown here is derived from an EMBL/GenBank/DDBJ whole genome shotgun (WGS) entry which is preliminary data.</text>
</comment>
<dbReference type="Pfam" id="PF00078">
    <property type="entry name" value="RVT_1"/>
    <property type="match status" value="1"/>
</dbReference>
<dbReference type="PROSITE" id="PS50878">
    <property type="entry name" value="RT_POL"/>
    <property type="match status" value="1"/>
</dbReference>
<dbReference type="Proteomes" id="UP000075714">
    <property type="component" value="Unassembled WGS sequence"/>
</dbReference>
<sequence>MFTIDLKSGYHHVDIDSDYWEYLGFCWKGVYYVFTQLPFGLAPACWAFTKLMREVMRPWRKQGWRCTGYIDDQCHADQNSDSLAARRERILNQLDKLGFIVNKDKSMLGAPQHRVRYLGMLIDTQAGVFIVPADKRQRVLDALNSALTARRSTARSLASIKGQLLSMSWAFGPWPRLHTRSLGQLIETRRSWETHLGLTPEARSELEFWVQSFDRFNGTRRLWIPTQVHSLIFCDAAGPSHTALGGWGAWSVLDGQPVIARGHWNPQLSAMGWKPSYAHSSPSKGRPASQDAL</sequence>
<evidence type="ECO:0000313" key="2">
    <source>
        <dbReference type="EMBL" id="KXZ45987.1"/>
    </source>
</evidence>
<dbReference type="InterPro" id="IPR043502">
    <property type="entry name" value="DNA/RNA_pol_sf"/>
</dbReference>
<dbReference type="InterPro" id="IPR000477">
    <property type="entry name" value="RT_dom"/>
</dbReference>
<protein>
    <recommendedName>
        <fullName evidence="1">Reverse transcriptase domain-containing protein</fullName>
    </recommendedName>
</protein>
<dbReference type="Gene3D" id="3.30.70.270">
    <property type="match status" value="1"/>
</dbReference>